<dbReference type="EMBL" id="BJWA01000007">
    <property type="protein sequence ID" value="GEL80164.1"/>
    <property type="molecule type" value="Genomic_DNA"/>
</dbReference>
<name>A0A1L8UX53_ENTMU</name>
<accession>A0A1L8UX53</accession>
<dbReference type="RefSeq" id="WP_071866844.1">
    <property type="nucleotide sequence ID" value="NZ_BJWA01000007.1"/>
</dbReference>
<dbReference type="Proteomes" id="UP000195024">
    <property type="component" value="Unassembled WGS sequence"/>
</dbReference>
<evidence type="ECO:0000256" key="2">
    <source>
        <dbReference type="SAM" id="Phobius"/>
    </source>
</evidence>
<reference evidence="3 6" key="2">
    <citation type="submission" date="2019-07" db="EMBL/GenBank/DDBJ databases">
        <title>Whole genome shotgun sequence of Enterococcus mundtii NBRC 100490.</title>
        <authorList>
            <person name="Hosoyama A."/>
            <person name="Uohara A."/>
            <person name="Ohji S."/>
            <person name="Ichikawa N."/>
        </authorList>
    </citation>
    <scope>NUCLEOTIDE SEQUENCE [LARGE SCALE GENOMIC DNA]</scope>
    <source>
        <strain evidence="3 6">NBRC 100490</strain>
    </source>
</reference>
<keyword evidence="2" id="KW-1133">Transmembrane helix</keyword>
<feature type="transmembrane region" description="Helical" evidence="2">
    <location>
        <begin position="84"/>
        <end position="104"/>
    </location>
</feature>
<organism evidence="4 5">
    <name type="scientific">Enterococcus mundtii</name>
    <dbReference type="NCBI Taxonomy" id="53346"/>
    <lineage>
        <taxon>Bacteria</taxon>
        <taxon>Bacillati</taxon>
        <taxon>Bacillota</taxon>
        <taxon>Bacilli</taxon>
        <taxon>Lactobacillales</taxon>
        <taxon>Enterococcaceae</taxon>
        <taxon>Enterococcus</taxon>
    </lineage>
</organism>
<keyword evidence="6" id="KW-1185">Reference proteome</keyword>
<evidence type="ECO:0000313" key="4">
    <source>
        <dbReference type="EMBL" id="OTP27794.1"/>
    </source>
</evidence>
<evidence type="ECO:0000256" key="1">
    <source>
        <dbReference type="SAM" id="MobiDB-lite"/>
    </source>
</evidence>
<feature type="compositionally biased region" description="Polar residues" evidence="1">
    <location>
        <begin position="44"/>
        <end position="54"/>
    </location>
</feature>
<dbReference type="EMBL" id="NGMS01000001">
    <property type="protein sequence ID" value="OTP27794.1"/>
    <property type="molecule type" value="Genomic_DNA"/>
</dbReference>
<dbReference type="AlphaFoldDB" id="A0A1L8UX53"/>
<evidence type="ECO:0000313" key="6">
    <source>
        <dbReference type="Proteomes" id="UP000321175"/>
    </source>
</evidence>
<evidence type="ECO:0000313" key="5">
    <source>
        <dbReference type="Proteomes" id="UP000195024"/>
    </source>
</evidence>
<keyword evidence="2" id="KW-0812">Transmembrane</keyword>
<protein>
    <recommendedName>
        <fullName evidence="7">Cell wall protein</fullName>
    </recommendedName>
</protein>
<evidence type="ECO:0008006" key="7">
    <source>
        <dbReference type="Google" id="ProtNLM"/>
    </source>
</evidence>
<dbReference type="GeneID" id="60999778"/>
<proteinExistence type="predicted"/>
<keyword evidence="2" id="KW-0472">Membrane</keyword>
<gene>
    <name evidence="4" type="ORF">A5802_001530</name>
    <name evidence="3" type="ORF">EMU01_13080</name>
</gene>
<evidence type="ECO:0000313" key="3">
    <source>
        <dbReference type="EMBL" id="GEL80164.1"/>
    </source>
</evidence>
<sequence>MKQKKQTILCLFMVLGLLIIGLPQTHIEASSNNIEVTGELKFDSNGTQETSPTKPDTGDPKESVTPSAPPKKNVLPPLGEQIQVLYVLTGVILILIVLVSYQIIRDKRRNPKKMSEIIVNYSSKK</sequence>
<comment type="caution">
    <text evidence="4">The sequence shown here is derived from an EMBL/GenBank/DDBJ whole genome shotgun (WGS) entry which is preliminary data.</text>
</comment>
<feature type="region of interest" description="Disordered" evidence="1">
    <location>
        <begin position="38"/>
        <end position="75"/>
    </location>
</feature>
<reference evidence="4 5" key="1">
    <citation type="submission" date="2017-05" db="EMBL/GenBank/DDBJ databases">
        <title>The Genome Sequence of Enterococcus mundtii 6B1_DIV0119.</title>
        <authorList>
            <consortium name="The Broad Institute Genomics Platform"/>
            <consortium name="The Broad Institute Genomic Center for Infectious Diseases"/>
            <person name="Earl A."/>
            <person name="Manson A."/>
            <person name="Schwartman J."/>
            <person name="Gilmore M."/>
            <person name="Abouelleil A."/>
            <person name="Cao P."/>
            <person name="Chapman S."/>
            <person name="Cusick C."/>
            <person name="Shea T."/>
            <person name="Young S."/>
            <person name="Neafsey D."/>
            <person name="Nusbaum C."/>
            <person name="Birren B."/>
        </authorList>
    </citation>
    <scope>NUCLEOTIDE SEQUENCE [LARGE SCALE GENOMIC DNA]</scope>
    <source>
        <strain evidence="4 5">6B1_DIV0119</strain>
    </source>
</reference>
<dbReference type="Proteomes" id="UP000321175">
    <property type="component" value="Unassembled WGS sequence"/>
</dbReference>